<dbReference type="EMBL" id="CP001830">
    <property type="protein sequence ID" value="AEH79154.1"/>
    <property type="molecule type" value="Genomic_DNA"/>
</dbReference>
<reference evidence="1 2" key="1">
    <citation type="journal article" date="2011" name="J. Biotechnol.">
        <title>The complete genome sequence of the dominant Sinorhizobium meliloti field isolate SM11 extends the S. meliloti pan-genome.</title>
        <authorList>
            <person name="Schneiker-Bekel S."/>
            <person name="Wibberg D."/>
            <person name="Bekel T."/>
            <person name="Blom J."/>
            <person name="Linke B."/>
            <person name="Neuweger H."/>
            <person name="Stiens M."/>
            <person name="Vorholter F.J."/>
            <person name="Weidner S."/>
            <person name="Goesmann A."/>
            <person name="Puhler A."/>
            <person name="Schluter A."/>
        </authorList>
    </citation>
    <scope>NUCLEOTIDE SEQUENCE [LARGE SCALE GENOMIC DNA]</scope>
    <source>
        <strain evidence="1 2">SM11</strain>
    </source>
</reference>
<proteinExistence type="predicted"/>
<evidence type="ECO:0000313" key="1">
    <source>
        <dbReference type="EMBL" id="AEH79154.1"/>
    </source>
</evidence>
<dbReference type="Proteomes" id="UP000009045">
    <property type="component" value="Chromosome"/>
</dbReference>
<sequence length="96" mass="10375">MVHARRACRPPKNSPEISEMIKLGSFAKDCITNFAGVVTGHAEYITGCDQYLLSPRNPDKEPKWFDGQRLAVDPIIAPIAIDNSNGAGADIPAPVK</sequence>
<evidence type="ECO:0000313" key="2">
    <source>
        <dbReference type="Proteomes" id="UP000009045"/>
    </source>
</evidence>
<gene>
    <name evidence="1" type="ordered locus">SM11_chr1887</name>
</gene>
<accession>F7XA58</accession>
<name>F7XA58_SINMM</name>
<dbReference type="HOGENOM" id="CLU_2636136_0_0_5"/>
<protein>
    <submittedName>
        <fullName evidence="1">Uncharacterized protein</fullName>
    </submittedName>
</protein>
<organism evidence="1 2">
    <name type="scientific">Sinorhizobium meliloti (strain SM11)</name>
    <dbReference type="NCBI Taxonomy" id="707241"/>
    <lineage>
        <taxon>Bacteria</taxon>
        <taxon>Pseudomonadati</taxon>
        <taxon>Pseudomonadota</taxon>
        <taxon>Alphaproteobacteria</taxon>
        <taxon>Hyphomicrobiales</taxon>
        <taxon>Rhizobiaceae</taxon>
        <taxon>Sinorhizobium/Ensifer group</taxon>
        <taxon>Sinorhizobium</taxon>
    </lineage>
</organism>
<dbReference type="AlphaFoldDB" id="F7XA58"/>
<dbReference type="KEGG" id="smx:SM11_chr1887"/>